<organism evidence="2 3">
    <name type="scientific">Pipistrellus nathusii</name>
    <name type="common">Nathusius' pipistrelle</name>
    <dbReference type="NCBI Taxonomy" id="59473"/>
    <lineage>
        <taxon>Eukaryota</taxon>
        <taxon>Metazoa</taxon>
        <taxon>Chordata</taxon>
        <taxon>Craniata</taxon>
        <taxon>Vertebrata</taxon>
        <taxon>Euteleostomi</taxon>
        <taxon>Mammalia</taxon>
        <taxon>Eutheria</taxon>
        <taxon>Laurasiatheria</taxon>
        <taxon>Chiroptera</taxon>
        <taxon>Yangochiroptera</taxon>
        <taxon>Vespertilionidae</taxon>
        <taxon>Pipistrellus</taxon>
    </lineage>
</organism>
<proteinExistence type="predicted"/>
<evidence type="ECO:0000256" key="1">
    <source>
        <dbReference type="SAM" id="SignalP"/>
    </source>
</evidence>
<evidence type="ECO:0000313" key="2">
    <source>
        <dbReference type="EMBL" id="CAK6448223.1"/>
    </source>
</evidence>
<dbReference type="EMBL" id="OY882865">
    <property type="protein sequence ID" value="CAK6448223.1"/>
    <property type="molecule type" value="Genomic_DNA"/>
</dbReference>
<reference evidence="2" key="1">
    <citation type="submission" date="2023-12" db="EMBL/GenBank/DDBJ databases">
        <authorList>
            <person name="Brown T."/>
        </authorList>
    </citation>
    <scope>NUCLEOTIDE SEQUENCE</scope>
</reference>
<feature type="chain" id="PRO_5046695815" evidence="1">
    <location>
        <begin position="21"/>
        <end position="99"/>
    </location>
</feature>
<dbReference type="PANTHER" id="PTHR47620:SF1">
    <property type="entry name" value="GENE, 34066-RELATED"/>
    <property type="match status" value="1"/>
</dbReference>
<sequence length="99" mass="11161">MPRVLLLLSAALVLLGPVHGATLRSKETWKPLSNPQNRDLFFRTLQAYFKGRGLDLEKFPNTFSTNENPRPLSVQSELMASAFAKYKEQRDSLPGNLKS</sequence>
<name>A0ABP0AER0_PIPNA</name>
<feature type="signal peptide" evidence="1">
    <location>
        <begin position="1"/>
        <end position="20"/>
    </location>
</feature>
<evidence type="ECO:0000313" key="3">
    <source>
        <dbReference type="Proteomes" id="UP001314169"/>
    </source>
</evidence>
<accession>A0ABP0AER0</accession>
<protein>
    <submittedName>
        <fullName evidence="2">Uncharacterized protein</fullName>
    </submittedName>
</protein>
<dbReference type="InterPro" id="IPR031699">
    <property type="entry name" value="DUF4720"/>
</dbReference>
<dbReference type="PANTHER" id="PTHR47620">
    <property type="entry name" value="CHROMOSOME 2 OPEN READING FRAME 66"/>
    <property type="match status" value="1"/>
</dbReference>
<gene>
    <name evidence="2" type="ORF">MPIPNATIZW_LOCUS16529</name>
</gene>
<keyword evidence="1" id="KW-0732">Signal</keyword>
<keyword evidence="3" id="KW-1185">Reference proteome</keyword>
<dbReference type="Pfam" id="PF15846">
    <property type="entry name" value="DUF4720"/>
    <property type="match status" value="1"/>
</dbReference>
<dbReference type="Proteomes" id="UP001314169">
    <property type="component" value="Chromosome 8"/>
</dbReference>